<name>A0ACC2PX29_9HYME</name>
<evidence type="ECO:0000313" key="2">
    <source>
        <dbReference type="Proteomes" id="UP001239111"/>
    </source>
</evidence>
<gene>
    <name evidence="1" type="ORF">QAD02_023974</name>
</gene>
<comment type="caution">
    <text evidence="1">The sequence shown here is derived from an EMBL/GenBank/DDBJ whole genome shotgun (WGS) entry which is preliminary data.</text>
</comment>
<reference evidence="1" key="1">
    <citation type="submission" date="2023-04" db="EMBL/GenBank/DDBJ databases">
        <title>A chromosome-level genome assembly of the parasitoid wasp Eretmocerus hayati.</title>
        <authorList>
            <person name="Zhong Y."/>
            <person name="Liu S."/>
            <person name="Liu Y."/>
        </authorList>
    </citation>
    <scope>NUCLEOTIDE SEQUENCE</scope>
    <source>
        <strain evidence="1">ZJU_SS_LIU_2023</strain>
    </source>
</reference>
<sequence>MEGLYVEGDSYGGGGGDYSSSYNEPSQPSYSSYNDTPSCTEPQSHFERSETSWDYSGPHSSDPKNAEQSEDPRDRPSFFENIRSFFGGSSDPEPPSRDLQPPLEDSREFTTRASEESTNCSDQLRSRDYLRSLLRDPLDQIRDGPLRGSESVENYPECKMAEDGDCHHHYHRYYHCNNLPRYPVKRSSNDRRKKIFKASYVQQPTGIFIKSVFHTSFIYQRSHGKNVFYEFPI</sequence>
<proteinExistence type="predicted"/>
<evidence type="ECO:0000313" key="1">
    <source>
        <dbReference type="EMBL" id="KAJ8688179.1"/>
    </source>
</evidence>
<keyword evidence="2" id="KW-1185">Reference proteome</keyword>
<dbReference type="EMBL" id="CM056741">
    <property type="protein sequence ID" value="KAJ8688179.1"/>
    <property type="molecule type" value="Genomic_DNA"/>
</dbReference>
<dbReference type="Proteomes" id="UP001239111">
    <property type="component" value="Chromosome 1"/>
</dbReference>
<protein>
    <submittedName>
        <fullName evidence="1">Uncharacterized protein</fullName>
    </submittedName>
</protein>
<organism evidence="1 2">
    <name type="scientific">Eretmocerus hayati</name>
    <dbReference type="NCBI Taxonomy" id="131215"/>
    <lineage>
        <taxon>Eukaryota</taxon>
        <taxon>Metazoa</taxon>
        <taxon>Ecdysozoa</taxon>
        <taxon>Arthropoda</taxon>
        <taxon>Hexapoda</taxon>
        <taxon>Insecta</taxon>
        <taxon>Pterygota</taxon>
        <taxon>Neoptera</taxon>
        <taxon>Endopterygota</taxon>
        <taxon>Hymenoptera</taxon>
        <taxon>Apocrita</taxon>
        <taxon>Proctotrupomorpha</taxon>
        <taxon>Chalcidoidea</taxon>
        <taxon>Aphelinidae</taxon>
        <taxon>Aphelininae</taxon>
        <taxon>Eretmocerus</taxon>
    </lineage>
</organism>
<accession>A0ACC2PX29</accession>